<dbReference type="STRING" id="35623.Aocu_04640"/>
<gene>
    <name evidence="4" type="ORF">Aocu_04640</name>
</gene>
<organism evidence="4 5">
    <name type="scientific">Acholeplasma oculi</name>
    <dbReference type="NCBI Taxonomy" id="35623"/>
    <lineage>
        <taxon>Bacteria</taxon>
        <taxon>Bacillati</taxon>
        <taxon>Mycoplasmatota</taxon>
        <taxon>Mollicutes</taxon>
        <taxon>Acholeplasmatales</taxon>
        <taxon>Acholeplasmataceae</taxon>
        <taxon>Acholeplasma</taxon>
    </lineage>
</organism>
<sequence length="178" mass="19571">MMKLFKKIYTFLYILGNMVFTKMPSRTIRKLYFLMMGAKIGKGSVIFRRSEVLNPKGLTIGKFTNIGFDAWIDARSKITIGSHTTIASRSQIITGSHDVDSDTFEATFKPVTIGSNCWIGTSAIILPGVTIGDGAVVAAGSVVTKDVEPYHVVGGVPAKFIKLRKKVTYQQKRSPILH</sequence>
<dbReference type="InterPro" id="IPR051159">
    <property type="entry name" value="Hexapeptide_acetyltransf"/>
</dbReference>
<comment type="similarity">
    <text evidence="1">Belongs to the transferase hexapeptide repeat family.</text>
</comment>
<dbReference type="InterPro" id="IPR018357">
    <property type="entry name" value="Hexapep_transf_CS"/>
</dbReference>
<reference evidence="5" key="1">
    <citation type="submission" date="2014-05" db="EMBL/GenBank/DDBJ databases">
        <authorList>
            <person name="Kube M."/>
        </authorList>
    </citation>
    <scope>NUCLEOTIDE SEQUENCE [LARGE SCALE GENOMIC DNA]</scope>
</reference>
<accession>A0A061AHT7</accession>
<dbReference type="AlphaFoldDB" id="A0A061AHT7"/>
<dbReference type="InterPro" id="IPR011004">
    <property type="entry name" value="Trimer_LpxA-like_sf"/>
</dbReference>
<dbReference type="KEGG" id="aoc:Aocu_04640"/>
<proteinExistence type="inferred from homology"/>
<dbReference type="Pfam" id="PF14602">
    <property type="entry name" value="Hexapep_2"/>
    <property type="match status" value="1"/>
</dbReference>
<evidence type="ECO:0000256" key="2">
    <source>
        <dbReference type="ARBA" id="ARBA00022679"/>
    </source>
</evidence>
<dbReference type="PROSITE" id="PS00101">
    <property type="entry name" value="HEXAPEP_TRANSFERASES"/>
    <property type="match status" value="1"/>
</dbReference>
<keyword evidence="2" id="KW-0808">Transferase</keyword>
<dbReference type="EMBL" id="LK028559">
    <property type="protein sequence ID" value="CDR30537.1"/>
    <property type="molecule type" value="Genomic_DNA"/>
</dbReference>
<dbReference type="Gene3D" id="2.160.10.10">
    <property type="entry name" value="Hexapeptide repeat proteins"/>
    <property type="match status" value="1"/>
</dbReference>
<name>A0A061AHT7_9MOLU</name>
<protein>
    <submittedName>
        <fullName evidence="4">Trimeric LpxA-like protein</fullName>
    </submittedName>
</protein>
<dbReference type="SUPFAM" id="SSF51161">
    <property type="entry name" value="Trimeric LpxA-like enzymes"/>
    <property type="match status" value="1"/>
</dbReference>
<dbReference type="PATRIC" id="fig|35623.3.peg.465"/>
<dbReference type="CDD" id="cd04647">
    <property type="entry name" value="LbH_MAT_like"/>
    <property type="match status" value="1"/>
</dbReference>
<keyword evidence="3" id="KW-0677">Repeat</keyword>
<evidence type="ECO:0000313" key="4">
    <source>
        <dbReference type="EMBL" id="CDR30537.1"/>
    </source>
</evidence>
<dbReference type="InParanoid" id="A0A061AHT7"/>
<dbReference type="PANTHER" id="PTHR23416">
    <property type="entry name" value="SIALIC ACID SYNTHASE-RELATED"/>
    <property type="match status" value="1"/>
</dbReference>
<dbReference type="OrthoDB" id="9801697at2"/>
<dbReference type="GO" id="GO:0005829">
    <property type="term" value="C:cytosol"/>
    <property type="evidence" value="ECO:0007669"/>
    <property type="project" value="TreeGrafter"/>
</dbReference>
<dbReference type="PANTHER" id="PTHR23416:SF23">
    <property type="entry name" value="ACETYLTRANSFERASE C18B11.09C-RELATED"/>
    <property type="match status" value="1"/>
</dbReference>
<keyword evidence="5" id="KW-1185">Reference proteome</keyword>
<evidence type="ECO:0000313" key="5">
    <source>
        <dbReference type="Proteomes" id="UP000032434"/>
    </source>
</evidence>
<dbReference type="Proteomes" id="UP000032434">
    <property type="component" value="Chromosome 1"/>
</dbReference>
<dbReference type="HOGENOM" id="CLU_051638_7_2_14"/>
<dbReference type="InterPro" id="IPR001451">
    <property type="entry name" value="Hexapep"/>
</dbReference>
<dbReference type="GO" id="GO:0008374">
    <property type="term" value="F:O-acyltransferase activity"/>
    <property type="evidence" value="ECO:0007669"/>
    <property type="project" value="TreeGrafter"/>
</dbReference>
<evidence type="ECO:0000256" key="1">
    <source>
        <dbReference type="ARBA" id="ARBA00007274"/>
    </source>
</evidence>
<evidence type="ECO:0000256" key="3">
    <source>
        <dbReference type="ARBA" id="ARBA00022737"/>
    </source>
</evidence>